<sequence>MVVSEGRNMALIYASAVNKRMNTRQASQKGRKKSVEHHIAHGQQSSVVLHLRQRSNEDSRAVHTVEEELVGSDSRESTPHRKRSIPQSSMPCSCTPPAGSSNSDPEPKSAAHVKAHKPVQRSRTSCGELTRRTDGNSIRKSSQPLATTVDASRTSSSKHDTRRSVLRRRAEQEYNDCAPSHSHSPTPDLKESRPPLRRDSISLDAEEWRVQMDLAIEEETGVTGDSGKPGAFQRMRRKFSKWKLSRADEKEDR</sequence>
<proteinExistence type="predicted"/>
<protein>
    <submittedName>
        <fullName evidence="3">Uncharacterized protein</fullName>
    </submittedName>
</protein>
<keyword evidence="2" id="KW-1185">Reference proteome</keyword>
<dbReference type="WBParaSite" id="ALUE_0000274001-mRNA-1">
    <property type="protein sequence ID" value="ALUE_0000274001-mRNA-1"/>
    <property type="gene ID" value="ALUE_0000274001"/>
</dbReference>
<dbReference type="AlphaFoldDB" id="A0A9J2NYV8"/>
<evidence type="ECO:0000313" key="2">
    <source>
        <dbReference type="Proteomes" id="UP000036681"/>
    </source>
</evidence>
<feature type="compositionally biased region" description="Basic residues" evidence="1">
    <location>
        <begin position="234"/>
        <end position="244"/>
    </location>
</feature>
<feature type="compositionally biased region" description="Polar residues" evidence="1">
    <location>
        <begin position="135"/>
        <end position="155"/>
    </location>
</feature>
<feature type="region of interest" description="Disordered" evidence="1">
    <location>
        <begin position="219"/>
        <end position="253"/>
    </location>
</feature>
<organism evidence="2 3">
    <name type="scientific">Ascaris lumbricoides</name>
    <name type="common">Giant roundworm</name>
    <dbReference type="NCBI Taxonomy" id="6252"/>
    <lineage>
        <taxon>Eukaryota</taxon>
        <taxon>Metazoa</taxon>
        <taxon>Ecdysozoa</taxon>
        <taxon>Nematoda</taxon>
        <taxon>Chromadorea</taxon>
        <taxon>Rhabditida</taxon>
        <taxon>Spirurina</taxon>
        <taxon>Ascaridomorpha</taxon>
        <taxon>Ascaridoidea</taxon>
        <taxon>Ascarididae</taxon>
        <taxon>Ascaris</taxon>
    </lineage>
</organism>
<evidence type="ECO:0000313" key="3">
    <source>
        <dbReference type="WBParaSite" id="ALUE_0000274001-mRNA-1"/>
    </source>
</evidence>
<accession>A0A9J2NYV8</accession>
<dbReference type="Proteomes" id="UP000036681">
    <property type="component" value="Unplaced"/>
</dbReference>
<feature type="compositionally biased region" description="Polar residues" evidence="1">
    <location>
        <begin position="85"/>
        <end position="104"/>
    </location>
</feature>
<feature type="compositionally biased region" description="Basic residues" evidence="1">
    <location>
        <begin position="111"/>
        <end position="120"/>
    </location>
</feature>
<feature type="compositionally biased region" description="Basic and acidic residues" evidence="1">
    <location>
        <begin position="157"/>
        <end position="172"/>
    </location>
</feature>
<evidence type="ECO:0000256" key="1">
    <source>
        <dbReference type="SAM" id="MobiDB-lite"/>
    </source>
</evidence>
<feature type="compositionally biased region" description="Basic and acidic residues" evidence="1">
    <location>
        <begin position="188"/>
        <end position="204"/>
    </location>
</feature>
<reference evidence="3" key="1">
    <citation type="submission" date="2023-03" db="UniProtKB">
        <authorList>
            <consortium name="WormBaseParasite"/>
        </authorList>
    </citation>
    <scope>IDENTIFICATION</scope>
</reference>
<feature type="compositionally biased region" description="Basic and acidic residues" evidence="1">
    <location>
        <begin position="54"/>
        <end position="66"/>
    </location>
</feature>
<name>A0A9J2NYV8_ASCLU</name>
<feature type="region of interest" description="Disordered" evidence="1">
    <location>
        <begin position="21"/>
        <end position="204"/>
    </location>
</feature>